<keyword evidence="2" id="KW-1185">Reference proteome</keyword>
<dbReference type="RefSeq" id="WP_038695032.1">
    <property type="nucleotide sequence ID" value="NZ_CP009286.1"/>
</dbReference>
<dbReference type="AlphaFoldDB" id="A0A089LRH4"/>
<organism evidence="1 2">
    <name type="scientific">Paenibacillus stellifer</name>
    <dbReference type="NCBI Taxonomy" id="169760"/>
    <lineage>
        <taxon>Bacteria</taxon>
        <taxon>Bacillati</taxon>
        <taxon>Bacillota</taxon>
        <taxon>Bacilli</taxon>
        <taxon>Bacillales</taxon>
        <taxon>Paenibacillaceae</taxon>
        <taxon>Paenibacillus</taxon>
    </lineage>
</organism>
<dbReference type="OrthoDB" id="2617460at2"/>
<evidence type="ECO:0000313" key="2">
    <source>
        <dbReference type="Proteomes" id="UP000029507"/>
    </source>
</evidence>
<dbReference type="HOGENOM" id="CLU_1553506_0_0_9"/>
<evidence type="ECO:0000313" key="1">
    <source>
        <dbReference type="EMBL" id="AIQ63472.1"/>
    </source>
</evidence>
<protein>
    <submittedName>
        <fullName evidence="1">Uncharacterized protein</fullName>
    </submittedName>
</protein>
<dbReference type="Proteomes" id="UP000029507">
    <property type="component" value="Chromosome"/>
</dbReference>
<dbReference type="KEGG" id="pste:PSTEL_10640"/>
<proteinExistence type="predicted"/>
<gene>
    <name evidence="1" type="ORF">PSTEL_10640</name>
</gene>
<name>A0A089LRH4_9BACL</name>
<dbReference type="EMBL" id="CP009286">
    <property type="protein sequence ID" value="AIQ63472.1"/>
    <property type="molecule type" value="Genomic_DNA"/>
</dbReference>
<accession>A0A089LRH4</accession>
<sequence>MTLHAEALVEEWLIRNGYFLMRGIKDKMNRLGFLAIRKNEEGFEHIHCEVQVSTKPTAYISKLSREQMEKLEVKSKTSAKLRSSEQVKDSVKAWAQITFKSDKKAAIRNAILPEVSWEYWLVHGHVKDPNELVFMQKEGVKLIHIRDLVKELAGDHTLHHFSAASAGELIELVKLLDEQGSNLI</sequence>
<reference evidence="1 2" key="1">
    <citation type="submission" date="2014-08" db="EMBL/GenBank/DDBJ databases">
        <title>Comparative genomics of the Paenibacillus odorifer group.</title>
        <authorList>
            <person name="den Bakker H.C."/>
            <person name="Tsai Y.-C."/>
            <person name="Martin N."/>
            <person name="Korlach J."/>
            <person name="Wiedmann M."/>
        </authorList>
    </citation>
    <scope>NUCLEOTIDE SEQUENCE [LARGE SCALE GENOMIC DNA]</scope>
    <source>
        <strain evidence="1 2">DSM 14472</strain>
    </source>
</reference>